<name>A0A6C0C053_9ZZZZ</name>
<reference evidence="2" key="1">
    <citation type="journal article" date="2020" name="Nature">
        <title>Giant virus diversity and host interactions through global metagenomics.</title>
        <authorList>
            <person name="Schulz F."/>
            <person name="Roux S."/>
            <person name="Paez-Espino D."/>
            <person name="Jungbluth S."/>
            <person name="Walsh D.A."/>
            <person name="Denef V.J."/>
            <person name="McMahon K.D."/>
            <person name="Konstantinidis K.T."/>
            <person name="Eloe-Fadrosh E.A."/>
            <person name="Kyrpides N.C."/>
            <person name="Woyke T."/>
        </authorList>
    </citation>
    <scope>NUCLEOTIDE SEQUENCE</scope>
    <source>
        <strain evidence="2">GVMAG-M-3300020169-51</strain>
    </source>
</reference>
<dbReference type="AlphaFoldDB" id="A0A6C0C053"/>
<evidence type="ECO:0000256" key="1">
    <source>
        <dbReference type="SAM" id="MobiDB-lite"/>
    </source>
</evidence>
<accession>A0A6C0C053</accession>
<organism evidence="2">
    <name type="scientific">viral metagenome</name>
    <dbReference type="NCBI Taxonomy" id="1070528"/>
    <lineage>
        <taxon>unclassified sequences</taxon>
        <taxon>metagenomes</taxon>
        <taxon>organismal metagenomes</taxon>
    </lineage>
</organism>
<feature type="region of interest" description="Disordered" evidence="1">
    <location>
        <begin position="473"/>
        <end position="535"/>
    </location>
</feature>
<feature type="compositionally biased region" description="Basic and acidic residues" evidence="1">
    <location>
        <begin position="473"/>
        <end position="503"/>
    </location>
</feature>
<dbReference type="EMBL" id="MN739291">
    <property type="protein sequence ID" value="QHS97144.1"/>
    <property type="molecule type" value="Genomic_DNA"/>
</dbReference>
<sequence length="535" mass="60985">MGAGQSKQTLELKSAANYYDAIAVHYILTQNFKDLKALTTKAGCDKLVILTKKVLKKFLTTSEITYLAQRVENGIPKNALKKEELTFIRPVTKRESPKRTITSYTYKDEDGGMGTYQSESKNISVKSKGKHKMMSMDVKNKENKDRMCKGIAKFYVKIAHLYAAMMKSVNPLYKYTDSAGKEHEVSLLNRNKIPKGVDVTLSEVNLCNRRINALTTPQSGEGKITVGTNCSINKKTRKNKFSSDSFSDPTEWGSSTVLARTLGEEPGVQSLLDLYKDEYKYLTGEWVIGIKGAKKLQKDTKTFYKAFTGKTDRDYKQWNPTKSDPRQMKNFTTIPLVDYHNQPECQKEGEGWRRKYIGDSTEPLFAKYAENLKTMLKNANDRQNKLLKKLDIVFDWFDKDEPQTGGGIGDNANIKNKYLGLHKDLTEQKLDKIVNEVRDILVEIYLGCEREYKTGLQLFEAIVTSRTLERDAKRKKELESKRERSLGSDQDDPKIKELIDKEITQTVKENITQPAVESMESSESKEKKGKFLGVF</sequence>
<feature type="compositionally biased region" description="Polar residues" evidence="1">
    <location>
        <begin position="504"/>
        <end position="515"/>
    </location>
</feature>
<proteinExistence type="predicted"/>
<protein>
    <submittedName>
        <fullName evidence="2">Uncharacterized protein</fullName>
    </submittedName>
</protein>
<evidence type="ECO:0000313" key="2">
    <source>
        <dbReference type="EMBL" id="QHS97144.1"/>
    </source>
</evidence>